<dbReference type="Proteomes" id="UP001256827">
    <property type="component" value="Chromosome"/>
</dbReference>
<dbReference type="RefSeq" id="WP_310766036.1">
    <property type="nucleotide sequence ID" value="NZ_CP134050.1"/>
</dbReference>
<keyword evidence="1" id="KW-0812">Transmembrane</keyword>
<organism evidence="2 3">
    <name type="scientific">Brevibacillus brevis</name>
    <name type="common">Bacillus brevis</name>
    <dbReference type="NCBI Taxonomy" id="1393"/>
    <lineage>
        <taxon>Bacteria</taxon>
        <taxon>Bacillati</taxon>
        <taxon>Bacillota</taxon>
        <taxon>Bacilli</taxon>
        <taxon>Bacillales</taxon>
        <taxon>Paenibacillaceae</taxon>
        <taxon>Brevibacillus</taxon>
    </lineage>
</organism>
<name>A0ABY9T1Y9_BREBE</name>
<protein>
    <submittedName>
        <fullName evidence="2">Uncharacterized protein</fullName>
    </submittedName>
</protein>
<reference evidence="2 3" key="1">
    <citation type="submission" date="2023-09" db="EMBL/GenBank/DDBJ databases">
        <title>Complete Genome and Methylome dissection of Bacillus brevis NEB573 original source of BbsI restriction endonuclease.</title>
        <authorList>
            <person name="Fomenkov A."/>
            <person name="Roberts R.D."/>
        </authorList>
    </citation>
    <scope>NUCLEOTIDE SEQUENCE [LARGE SCALE GENOMIC DNA]</scope>
    <source>
        <strain evidence="2 3">NEB573</strain>
    </source>
</reference>
<feature type="transmembrane region" description="Helical" evidence="1">
    <location>
        <begin position="49"/>
        <end position="69"/>
    </location>
</feature>
<proteinExistence type="predicted"/>
<dbReference type="EMBL" id="CP134050">
    <property type="protein sequence ID" value="WNC14109.1"/>
    <property type="molecule type" value="Genomic_DNA"/>
</dbReference>
<keyword evidence="3" id="KW-1185">Reference proteome</keyword>
<evidence type="ECO:0000313" key="2">
    <source>
        <dbReference type="EMBL" id="WNC14109.1"/>
    </source>
</evidence>
<evidence type="ECO:0000313" key="3">
    <source>
        <dbReference type="Proteomes" id="UP001256827"/>
    </source>
</evidence>
<keyword evidence="1" id="KW-0472">Membrane</keyword>
<gene>
    <name evidence="2" type="ORF">RGB73_26080</name>
</gene>
<evidence type="ECO:0000256" key="1">
    <source>
        <dbReference type="SAM" id="Phobius"/>
    </source>
</evidence>
<keyword evidence="1" id="KW-1133">Transmembrane helix</keyword>
<sequence length="357" mass="40322">MPSQDEQMIWDELHDFPEQVLAREKNEKILASIREERRKMRNQHKKRKYFGWMANGLVTCAVILALFWMKPFALPAETSGSASFVDPTYEAAAQKAIKATGITKEFHFEETEKATEYFIVRTKNREAIVTFKPDTTEVNTVSAIVASSELPDRYRKYTETARAAFLEAKQDAHFDDVHLFQDDEGTTLSYEKGSGESGNLQFVRVDLKTNKITDFRIQYKPEDVDQKVMSAAQQAFTILSNGKSASFTEARKSDDKKEDIWELTNKQERYSAQVGARSGKVYHVGYGTDYQIKSIQEVVAVANPLVQSIFGLDISGYKAYGGKDWGGYVLKQQGKPDVTVNIGSLDRGNISGISVKW</sequence>
<accession>A0ABY9T1Y9</accession>